<evidence type="ECO:0000313" key="2">
    <source>
        <dbReference type="EMBL" id="NYD53668.1"/>
    </source>
</evidence>
<feature type="compositionally biased region" description="Pro residues" evidence="1">
    <location>
        <begin position="329"/>
        <end position="338"/>
    </location>
</feature>
<comment type="caution">
    <text evidence="2">The sequence shown here is derived from an EMBL/GenBank/DDBJ whole genome shotgun (WGS) entry which is preliminary data.</text>
</comment>
<organism evidence="2 3">
    <name type="scientific">Microbacterium pseudoresistens</name>
    <dbReference type="NCBI Taxonomy" id="640634"/>
    <lineage>
        <taxon>Bacteria</taxon>
        <taxon>Bacillati</taxon>
        <taxon>Actinomycetota</taxon>
        <taxon>Actinomycetes</taxon>
        <taxon>Micrococcales</taxon>
        <taxon>Microbacteriaceae</taxon>
        <taxon>Microbacterium</taxon>
    </lineage>
</organism>
<keyword evidence="3" id="KW-1185">Reference proteome</keyword>
<evidence type="ECO:0000256" key="1">
    <source>
        <dbReference type="SAM" id="MobiDB-lite"/>
    </source>
</evidence>
<dbReference type="Gene3D" id="3.20.20.140">
    <property type="entry name" value="Metal-dependent hydrolases"/>
    <property type="match status" value="1"/>
</dbReference>
<proteinExistence type="predicted"/>
<dbReference type="PANTHER" id="PTHR43135">
    <property type="entry name" value="ALPHA-D-RIBOSE 1-METHYLPHOSPHONATE 5-TRIPHOSPHATE DIPHOSPHATASE"/>
    <property type="match status" value="1"/>
</dbReference>
<feature type="region of interest" description="Disordered" evidence="1">
    <location>
        <begin position="307"/>
        <end position="338"/>
    </location>
</feature>
<dbReference type="AlphaFoldDB" id="A0A7Y9ETH8"/>
<dbReference type="InterPro" id="IPR032466">
    <property type="entry name" value="Metal_Hydrolase"/>
</dbReference>
<protein>
    <recommendedName>
        <fullName evidence="4">Hydrolase</fullName>
    </recommendedName>
</protein>
<dbReference type="EMBL" id="JACCBH010000001">
    <property type="protein sequence ID" value="NYD53668.1"/>
    <property type="molecule type" value="Genomic_DNA"/>
</dbReference>
<dbReference type="RefSeq" id="WP_179431400.1">
    <property type="nucleotide sequence ID" value="NZ_BAABLC010000005.1"/>
</dbReference>
<reference evidence="2 3" key="1">
    <citation type="submission" date="2020-07" db="EMBL/GenBank/DDBJ databases">
        <title>Sequencing the genomes of 1000 actinobacteria strains.</title>
        <authorList>
            <person name="Klenk H.-P."/>
        </authorList>
    </citation>
    <scope>NUCLEOTIDE SEQUENCE [LARGE SCALE GENOMIC DNA]</scope>
    <source>
        <strain evidence="2 3">DSM 22185</strain>
    </source>
</reference>
<evidence type="ECO:0000313" key="3">
    <source>
        <dbReference type="Proteomes" id="UP000552045"/>
    </source>
</evidence>
<sequence length="338" mass="35847">MRMPGSPRRFAAAFVDGTRIRQGTLVVTDDGLRLTADAPDPDLPRLDGVVLGGFTDHHVHLMLVDDAVLDDSRLRHVIDLGAPRDWIRARADAPGRTRVSYAGPFLTAPGGYPSDRDWALPGSVRELADADAVRAAIAELAEAGASCIKIVANTIAGPVLDDTLVTALVDAARTHGLPVVAHAEGAGQAQRVVRLGATRLAHAPFTERLNDDEIAVQAASAEWISTLAIHSGRERDVALDNVRRFHVAGGMLRYGTDMGNGPSPVDLRRDEVEALRAAGVDGWDLLHALAPVDPLEPGARLLIADAPETARTAPDPLTARPLRTAHDLPLPPTRSPGA</sequence>
<accession>A0A7Y9ETH8</accession>
<name>A0A7Y9ETH8_9MICO</name>
<dbReference type="Proteomes" id="UP000552045">
    <property type="component" value="Unassembled WGS sequence"/>
</dbReference>
<evidence type="ECO:0008006" key="4">
    <source>
        <dbReference type="Google" id="ProtNLM"/>
    </source>
</evidence>
<dbReference type="SUPFAM" id="SSF51556">
    <property type="entry name" value="Metallo-dependent hydrolases"/>
    <property type="match status" value="1"/>
</dbReference>
<dbReference type="PANTHER" id="PTHR43135:SF3">
    <property type="entry name" value="ALPHA-D-RIBOSE 1-METHYLPHOSPHONATE 5-TRIPHOSPHATE DIPHOSPHATASE"/>
    <property type="match status" value="1"/>
</dbReference>
<dbReference type="InterPro" id="IPR051781">
    <property type="entry name" value="Metallo-dep_Hydrolase"/>
</dbReference>
<gene>
    <name evidence="2" type="ORF">BKA02_000723</name>
</gene>